<organism evidence="1 2">
    <name type="scientific">Cricetulus griseus</name>
    <name type="common">Chinese hamster</name>
    <name type="synonym">Cricetulus barabensis griseus</name>
    <dbReference type="NCBI Taxonomy" id="10029"/>
    <lineage>
        <taxon>Eukaryota</taxon>
        <taxon>Metazoa</taxon>
        <taxon>Chordata</taxon>
        <taxon>Craniata</taxon>
        <taxon>Vertebrata</taxon>
        <taxon>Euteleostomi</taxon>
        <taxon>Mammalia</taxon>
        <taxon>Eutheria</taxon>
        <taxon>Euarchontoglires</taxon>
        <taxon>Glires</taxon>
        <taxon>Rodentia</taxon>
        <taxon>Myomorpha</taxon>
        <taxon>Muroidea</taxon>
        <taxon>Cricetidae</taxon>
        <taxon>Cricetinae</taxon>
        <taxon>Cricetulus</taxon>
    </lineage>
</organism>
<reference evidence="2" key="1">
    <citation type="journal article" date="2011" name="Nat. Biotechnol.">
        <title>The genomic sequence of the Chinese hamster ovary (CHO)-K1 cell line.</title>
        <authorList>
            <person name="Xu X."/>
            <person name="Nagarajan H."/>
            <person name="Lewis N.E."/>
            <person name="Pan S."/>
            <person name="Cai Z."/>
            <person name="Liu X."/>
            <person name="Chen W."/>
            <person name="Xie M."/>
            <person name="Wang W."/>
            <person name="Hammond S."/>
            <person name="Andersen M.R."/>
            <person name="Neff N."/>
            <person name="Passarelli B."/>
            <person name="Koh W."/>
            <person name="Fan H.C."/>
            <person name="Wang J."/>
            <person name="Gui Y."/>
            <person name="Lee K.H."/>
            <person name="Betenbaugh M.J."/>
            <person name="Quake S.R."/>
            <person name="Famili I."/>
            <person name="Palsson B.O."/>
            <person name="Wang J."/>
        </authorList>
    </citation>
    <scope>NUCLEOTIDE SEQUENCE [LARGE SCALE GENOMIC DNA]</scope>
    <source>
        <strain evidence="2">CHO K1 cell line</strain>
    </source>
</reference>
<dbReference type="Proteomes" id="UP000001075">
    <property type="component" value="Unassembled WGS sequence"/>
</dbReference>
<name>G3H6L2_CRIGR</name>
<accession>G3H6L2</accession>
<dbReference type="InParanoid" id="G3H6L2"/>
<sequence>MAMADKNKGNRKTMLVCVAMSSPNSYIWLEKTVTTQMLIKSKELSSCRGKT</sequence>
<protein>
    <submittedName>
        <fullName evidence="1">Uncharacterized protein</fullName>
    </submittedName>
</protein>
<dbReference type="EMBL" id="JH000176">
    <property type="protein sequence ID" value="EGW03169.1"/>
    <property type="molecule type" value="Genomic_DNA"/>
</dbReference>
<proteinExistence type="predicted"/>
<evidence type="ECO:0000313" key="2">
    <source>
        <dbReference type="Proteomes" id="UP000001075"/>
    </source>
</evidence>
<dbReference type="AlphaFoldDB" id="G3H6L2"/>
<gene>
    <name evidence="1" type="ORF">I79_005976</name>
</gene>
<evidence type="ECO:0000313" key="1">
    <source>
        <dbReference type="EMBL" id="EGW03169.1"/>
    </source>
</evidence>